<dbReference type="EMBL" id="BAABGM010000013">
    <property type="protein sequence ID" value="GAA4405909.1"/>
    <property type="molecule type" value="Genomic_DNA"/>
</dbReference>
<keyword evidence="4" id="KW-1185">Reference proteome</keyword>
<proteinExistence type="predicted"/>
<evidence type="ECO:0000313" key="4">
    <source>
        <dbReference type="Proteomes" id="UP001500945"/>
    </source>
</evidence>
<feature type="compositionally biased region" description="Low complexity" evidence="1">
    <location>
        <begin position="8"/>
        <end position="19"/>
    </location>
</feature>
<evidence type="ECO:0000256" key="1">
    <source>
        <dbReference type="SAM" id="MobiDB-lite"/>
    </source>
</evidence>
<evidence type="ECO:0000313" key="3">
    <source>
        <dbReference type="EMBL" id="GAA4405909.1"/>
    </source>
</evidence>
<dbReference type="InterPro" id="IPR045443">
    <property type="entry name" value="DUF6504"/>
</dbReference>
<accession>A0ABP8KFZ3</accession>
<feature type="domain" description="DUF6504" evidence="2">
    <location>
        <begin position="21"/>
        <end position="111"/>
    </location>
</feature>
<name>A0ABP8KFZ3_9MICO</name>
<comment type="caution">
    <text evidence="3">The sequence shown here is derived from an EMBL/GenBank/DDBJ whole genome shotgun (WGS) entry which is preliminary data.</text>
</comment>
<reference evidence="4" key="1">
    <citation type="journal article" date="2019" name="Int. J. Syst. Evol. Microbiol.">
        <title>The Global Catalogue of Microorganisms (GCM) 10K type strain sequencing project: providing services to taxonomists for standard genome sequencing and annotation.</title>
        <authorList>
            <consortium name="The Broad Institute Genomics Platform"/>
            <consortium name="The Broad Institute Genome Sequencing Center for Infectious Disease"/>
            <person name="Wu L."/>
            <person name="Ma J."/>
        </authorList>
    </citation>
    <scope>NUCLEOTIDE SEQUENCE [LARGE SCALE GENOMIC DNA]</scope>
    <source>
        <strain evidence="4">JCM 17809</strain>
    </source>
</reference>
<evidence type="ECO:0000259" key="2">
    <source>
        <dbReference type="Pfam" id="PF20114"/>
    </source>
</evidence>
<protein>
    <recommendedName>
        <fullName evidence="2">DUF6504 domain-containing protein</fullName>
    </recommendedName>
</protein>
<sequence length="112" mass="12702">MTVRAAASRVVPGSGPEGPVVRRHDEQVAVRGDDGPRDFVWRGRRYTVCAVLASWQERRAWWREVGDHPTVPGLPSPQRRVWRVEARPPSGTAGVFDLGRDDDRWLLLRAHD</sequence>
<dbReference type="Proteomes" id="UP001500945">
    <property type="component" value="Unassembled WGS sequence"/>
</dbReference>
<feature type="region of interest" description="Disordered" evidence="1">
    <location>
        <begin position="1"/>
        <end position="20"/>
    </location>
</feature>
<gene>
    <name evidence="3" type="ORF">GCM10023168_20060</name>
</gene>
<dbReference type="Pfam" id="PF20114">
    <property type="entry name" value="DUF6504"/>
    <property type="match status" value="1"/>
</dbReference>
<organism evidence="3 4">
    <name type="scientific">Fodinibacter luteus</name>
    <dbReference type="NCBI Taxonomy" id="552064"/>
    <lineage>
        <taxon>Bacteria</taxon>
        <taxon>Bacillati</taxon>
        <taxon>Actinomycetota</taxon>
        <taxon>Actinomycetes</taxon>
        <taxon>Micrococcales</taxon>
        <taxon>Intrasporangiaceae</taxon>
        <taxon>Fodinibacter (ex Wang et al. 2009)</taxon>
    </lineage>
</organism>